<protein>
    <recommendedName>
        <fullName evidence="4">Secreted protein</fullName>
    </recommendedName>
</protein>
<feature type="signal peptide" evidence="1">
    <location>
        <begin position="1"/>
        <end position="21"/>
    </location>
</feature>
<keyword evidence="1" id="KW-0732">Signal</keyword>
<dbReference type="AlphaFoldDB" id="A0A2J5HUH3"/>
<sequence>MQLSSLSAGLLITFLIPKCAIINSTYCRFTNPMCEKELPPGYNIYHNTLRFVSNLISNATSLYLEHSCFFR</sequence>
<evidence type="ECO:0000256" key="1">
    <source>
        <dbReference type="SAM" id="SignalP"/>
    </source>
</evidence>
<name>A0A2J5HUH3_9EURO</name>
<dbReference type="EMBL" id="KZ559541">
    <property type="protein sequence ID" value="PLN80970.1"/>
    <property type="molecule type" value="Genomic_DNA"/>
</dbReference>
<feature type="chain" id="PRO_5014362320" description="Secreted protein" evidence="1">
    <location>
        <begin position="22"/>
        <end position="71"/>
    </location>
</feature>
<accession>A0A2J5HUH3</accession>
<dbReference type="Proteomes" id="UP000235023">
    <property type="component" value="Unassembled WGS sequence"/>
</dbReference>
<evidence type="ECO:0008006" key="4">
    <source>
        <dbReference type="Google" id="ProtNLM"/>
    </source>
</evidence>
<keyword evidence="3" id="KW-1185">Reference proteome</keyword>
<organism evidence="2 3">
    <name type="scientific">Aspergillus taichungensis</name>
    <dbReference type="NCBI Taxonomy" id="482145"/>
    <lineage>
        <taxon>Eukaryota</taxon>
        <taxon>Fungi</taxon>
        <taxon>Dikarya</taxon>
        <taxon>Ascomycota</taxon>
        <taxon>Pezizomycotina</taxon>
        <taxon>Eurotiomycetes</taxon>
        <taxon>Eurotiomycetidae</taxon>
        <taxon>Eurotiales</taxon>
        <taxon>Aspergillaceae</taxon>
        <taxon>Aspergillus</taxon>
        <taxon>Aspergillus subgen. Circumdati</taxon>
    </lineage>
</organism>
<evidence type="ECO:0000313" key="3">
    <source>
        <dbReference type="Proteomes" id="UP000235023"/>
    </source>
</evidence>
<evidence type="ECO:0000313" key="2">
    <source>
        <dbReference type="EMBL" id="PLN80970.1"/>
    </source>
</evidence>
<proteinExistence type="predicted"/>
<reference evidence="3" key="1">
    <citation type="submission" date="2017-12" db="EMBL/GenBank/DDBJ databases">
        <authorList>
            <consortium name="DOE Joint Genome Institute"/>
            <person name="Mondo S.J."/>
            <person name="Kjaerbolling I."/>
            <person name="Vesth T.C."/>
            <person name="Frisvad J.C."/>
            <person name="Nybo J.L."/>
            <person name="Theobald S."/>
            <person name="Kuo A."/>
            <person name="Bowyer P."/>
            <person name="Matsuda Y."/>
            <person name="Lyhne E.K."/>
            <person name="Kogle M.E."/>
            <person name="Clum A."/>
            <person name="Lipzen A."/>
            <person name="Salamov A."/>
            <person name="Ngan C.Y."/>
            <person name="Daum C."/>
            <person name="Chiniquy J."/>
            <person name="Barry K."/>
            <person name="LaButti K."/>
            <person name="Haridas S."/>
            <person name="Simmons B.A."/>
            <person name="Magnuson J.K."/>
            <person name="Mortensen U.H."/>
            <person name="Larsen T.O."/>
            <person name="Grigoriev I.V."/>
            <person name="Baker S.E."/>
            <person name="Andersen M.R."/>
            <person name="Nordberg H.P."/>
            <person name="Cantor M.N."/>
            <person name="Hua S.X."/>
        </authorList>
    </citation>
    <scope>NUCLEOTIDE SEQUENCE [LARGE SCALE GENOMIC DNA]</scope>
    <source>
        <strain evidence="3">IBT 19404</strain>
    </source>
</reference>
<gene>
    <name evidence="2" type="ORF">BDW42DRAFT_169694</name>
</gene>